<name>A0ABW2I5N6_9ACTN</name>
<comment type="caution">
    <text evidence="2">The sequence shown here is derived from an EMBL/GenBank/DDBJ whole genome shotgun (WGS) entry which is preliminary data.</text>
</comment>
<dbReference type="RefSeq" id="WP_378978184.1">
    <property type="nucleotide sequence ID" value="NZ_JBHTBJ010000081.1"/>
</dbReference>
<feature type="domain" description="ATP-grasp" evidence="1">
    <location>
        <begin position="133"/>
        <end position="283"/>
    </location>
</feature>
<sequence length="386" mass="41380">MAFMLVLFPSDVLRPRRCDEHFAAEADAARSAGHQVAVVDHDALASGAAEQAVSRVPSDAVAVYRGWMLDSQAYEGFAAALRRRGVRLLTTPEQYRRAHELPGWYAALAAFTPASAWTVGTDRSAFDTARESLGAGAGVLRDYTKSMKHHWDEAVYIPDLTNGPAAWSVAERLHELRGDDFAGGFVVRRFEQFTGAEVRTWWIHGTCRLITAHPDTPDESPPADADVVVPAGVAAAIATLRLPFVTVDLARRADGIWRIIELGDGQVSDRPSTTPPAALIAVLPTGDEPAGPAEPQPATPSMPPAEFALSVSDVFVLGNRGIVAAGPDTGAEFRSGGEVQIWNGDELRGRSTAFVELHSRQGTIALLLTSAGTHVRPGDRITGPRR</sequence>
<keyword evidence="3" id="KW-1185">Reference proteome</keyword>
<organism evidence="2 3">
    <name type="scientific">Paractinoplanes rhizophilus</name>
    <dbReference type="NCBI Taxonomy" id="1416877"/>
    <lineage>
        <taxon>Bacteria</taxon>
        <taxon>Bacillati</taxon>
        <taxon>Actinomycetota</taxon>
        <taxon>Actinomycetes</taxon>
        <taxon>Micromonosporales</taxon>
        <taxon>Micromonosporaceae</taxon>
        <taxon>Paractinoplanes</taxon>
    </lineage>
</organism>
<gene>
    <name evidence="2" type="ORF">ACFQS1_39905</name>
</gene>
<dbReference type="Pfam" id="PF14243">
    <property type="entry name" value="R2K_3"/>
    <property type="match status" value="1"/>
</dbReference>
<accession>A0ABW2I5N6</accession>
<dbReference type="EMBL" id="JBHTBJ010000081">
    <property type="protein sequence ID" value="MFC7280161.1"/>
    <property type="molecule type" value="Genomic_DNA"/>
</dbReference>
<dbReference type="Proteomes" id="UP001596548">
    <property type="component" value="Unassembled WGS sequence"/>
</dbReference>
<dbReference type="InterPro" id="IPR025643">
    <property type="entry name" value="R2K_3"/>
</dbReference>
<protein>
    <submittedName>
        <fullName evidence="2">ATP-grasp domain-containing protein</fullName>
    </submittedName>
</protein>
<proteinExistence type="predicted"/>
<evidence type="ECO:0000313" key="2">
    <source>
        <dbReference type="EMBL" id="MFC7280161.1"/>
    </source>
</evidence>
<reference evidence="3" key="1">
    <citation type="journal article" date="2019" name="Int. J. Syst. Evol. Microbiol.">
        <title>The Global Catalogue of Microorganisms (GCM) 10K type strain sequencing project: providing services to taxonomists for standard genome sequencing and annotation.</title>
        <authorList>
            <consortium name="The Broad Institute Genomics Platform"/>
            <consortium name="The Broad Institute Genome Sequencing Center for Infectious Disease"/>
            <person name="Wu L."/>
            <person name="Ma J."/>
        </authorList>
    </citation>
    <scope>NUCLEOTIDE SEQUENCE [LARGE SCALE GENOMIC DNA]</scope>
    <source>
        <strain evidence="3">XZYJT-10</strain>
    </source>
</reference>
<evidence type="ECO:0000259" key="1">
    <source>
        <dbReference type="Pfam" id="PF14243"/>
    </source>
</evidence>
<evidence type="ECO:0000313" key="3">
    <source>
        <dbReference type="Proteomes" id="UP001596548"/>
    </source>
</evidence>